<evidence type="ECO:0000313" key="9">
    <source>
        <dbReference type="EMBL" id="KAH7030617.1"/>
    </source>
</evidence>
<dbReference type="Pfam" id="PF00172">
    <property type="entry name" value="Zn_clus"/>
    <property type="match status" value="1"/>
</dbReference>
<protein>
    <recommendedName>
        <fullName evidence="8">Zn(2)-C6 fungal-type domain-containing protein</fullName>
    </recommendedName>
</protein>
<dbReference type="Proteomes" id="UP000756346">
    <property type="component" value="Unassembled WGS sequence"/>
</dbReference>
<sequence>MARKGQPKVRTGCFTCKIRRLKCDEARPFCDRCIRAGRTCAGYAVSVSQAALPSPPALAVQPRQLLAGSKHPLESRALHYFRIHAPYLVGGLDAYFWTDLSLQFSCFEPAVRHSLVAISSLYEQLAAGPQTPASLRHNDFALTHYNAAIQELKQSSNQPLVIFVCMLFICIEFMQANAEAAVRHCRHGLRLLCDLGTIHPWMRDRICPSFHRLSMVPLVFDGLGTADVPSLPYADTILLSDSAFSSMTDARTSLDIILGRILRLTHKAARDRNRRPHAPAESGDLEDLAATTTTTPELTAERHEVEDLLARWQRAYATFDLDVNQYAQTVFKRYKMSHRVMHQVLRHGLQVRLALCRVLVATCLGSSGGTDDDDDDCYDAHLETLASMATLAMEMLTAGSSESHQIQVRRPLHFAFETGMALPMFFVVTKCRELSVRRPALTCLKWLTVQRESLWHLASAVAVAKRVVEWEHGVVLDGEFRECGPGPAQYPGLAPGSRRIRTHWLDLVQLHLRDGVETLDAEVLFGTPPASTSASAPEAKPDSKVGSHGS</sequence>
<gene>
    <name evidence="9" type="ORF">B0I36DRAFT_112431</name>
</gene>
<dbReference type="InterPro" id="IPR036864">
    <property type="entry name" value="Zn2-C6_fun-type_DNA-bd_sf"/>
</dbReference>
<dbReference type="PROSITE" id="PS00463">
    <property type="entry name" value="ZN2_CY6_FUNGAL_1"/>
    <property type="match status" value="1"/>
</dbReference>
<dbReference type="PANTHER" id="PTHR36206">
    <property type="entry name" value="ASPERCRYPTIN BIOSYNTHESIS CLUSTER-SPECIFIC TRANSCRIPTION REGULATOR ATNN-RELATED"/>
    <property type="match status" value="1"/>
</dbReference>
<keyword evidence="2" id="KW-0862">Zinc</keyword>
<evidence type="ECO:0000259" key="8">
    <source>
        <dbReference type="PROSITE" id="PS50048"/>
    </source>
</evidence>
<comment type="caution">
    <text evidence="9">The sequence shown here is derived from an EMBL/GenBank/DDBJ whole genome shotgun (WGS) entry which is preliminary data.</text>
</comment>
<dbReference type="SMART" id="SM00066">
    <property type="entry name" value="GAL4"/>
    <property type="match status" value="1"/>
</dbReference>
<evidence type="ECO:0000256" key="1">
    <source>
        <dbReference type="ARBA" id="ARBA00022723"/>
    </source>
</evidence>
<keyword evidence="6" id="KW-0539">Nucleus</keyword>
<dbReference type="Gene3D" id="4.10.240.10">
    <property type="entry name" value="Zn(2)-C6 fungal-type DNA-binding domain"/>
    <property type="match status" value="1"/>
</dbReference>
<evidence type="ECO:0000256" key="6">
    <source>
        <dbReference type="ARBA" id="ARBA00023242"/>
    </source>
</evidence>
<organism evidence="9 10">
    <name type="scientific">Microdochium trichocladiopsis</name>
    <dbReference type="NCBI Taxonomy" id="1682393"/>
    <lineage>
        <taxon>Eukaryota</taxon>
        <taxon>Fungi</taxon>
        <taxon>Dikarya</taxon>
        <taxon>Ascomycota</taxon>
        <taxon>Pezizomycotina</taxon>
        <taxon>Sordariomycetes</taxon>
        <taxon>Xylariomycetidae</taxon>
        <taxon>Xylariales</taxon>
        <taxon>Microdochiaceae</taxon>
        <taxon>Microdochium</taxon>
    </lineage>
</organism>
<name>A0A9P9BQ65_9PEZI</name>
<keyword evidence="10" id="KW-1185">Reference proteome</keyword>
<dbReference type="PANTHER" id="PTHR36206:SF16">
    <property type="entry name" value="TRANSCRIPTION FACTOR DOMAIN-CONTAINING PROTEIN-RELATED"/>
    <property type="match status" value="1"/>
</dbReference>
<feature type="compositionally biased region" description="Low complexity" evidence="7">
    <location>
        <begin position="527"/>
        <end position="537"/>
    </location>
</feature>
<feature type="compositionally biased region" description="Basic and acidic residues" evidence="7">
    <location>
        <begin position="539"/>
        <end position="550"/>
    </location>
</feature>
<dbReference type="EMBL" id="JAGTJQ010000005">
    <property type="protein sequence ID" value="KAH7030617.1"/>
    <property type="molecule type" value="Genomic_DNA"/>
</dbReference>
<keyword evidence="1" id="KW-0479">Metal-binding</keyword>
<dbReference type="RefSeq" id="XP_046012297.1">
    <property type="nucleotide sequence ID" value="XM_046147907.1"/>
</dbReference>
<keyword evidence="3" id="KW-0805">Transcription regulation</keyword>
<dbReference type="OrthoDB" id="3172332at2759"/>
<dbReference type="GO" id="GO:0008270">
    <property type="term" value="F:zinc ion binding"/>
    <property type="evidence" value="ECO:0007669"/>
    <property type="project" value="InterPro"/>
</dbReference>
<dbReference type="GeneID" id="70177453"/>
<evidence type="ECO:0000256" key="4">
    <source>
        <dbReference type="ARBA" id="ARBA00023125"/>
    </source>
</evidence>
<dbReference type="GO" id="GO:0000981">
    <property type="term" value="F:DNA-binding transcription factor activity, RNA polymerase II-specific"/>
    <property type="evidence" value="ECO:0007669"/>
    <property type="project" value="InterPro"/>
</dbReference>
<dbReference type="PROSITE" id="PS50048">
    <property type="entry name" value="ZN2_CY6_FUNGAL_2"/>
    <property type="match status" value="1"/>
</dbReference>
<dbReference type="CDD" id="cd00067">
    <property type="entry name" value="GAL4"/>
    <property type="match status" value="1"/>
</dbReference>
<evidence type="ECO:0000256" key="2">
    <source>
        <dbReference type="ARBA" id="ARBA00022833"/>
    </source>
</evidence>
<evidence type="ECO:0000256" key="7">
    <source>
        <dbReference type="SAM" id="MobiDB-lite"/>
    </source>
</evidence>
<evidence type="ECO:0000256" key="3">
    <source>
        <dbReference type="ARBA" id="ARBA00023015"/>
    </source>
</evidence>
<evidence type="ECO:0000256" key="5">
    <source>
        <dbReference type="ARBA" id="ARBA00023163"/>
    </source>
</evidence>
<keyword evidence="5" id="KW-0804">Transcription</keyword>
<dbReference type="InterPro" id="IPR001138">
    <property type="entry name" value="Zn2Cys6_DnaBD"/>
</dbReference>
<keyword evidence="4" id="KW-0238">DNA-binding</keyword>
<dbReference type="InterPro" id="IPR052360">
    <property type="entry name" value="Transcr_Regulatory_Proteins"/>
</dbReference>
<proteinExistence type="predicted"/>
<reference evidence="9" key="1">
    <citation type="journal article" date="2021" name="Nat. Commun.">
        <title>Genetic determinants of endophytism in the Arabidopsis root mycobiome.</title>
        <authorList>
            <person name="Mesny F."/>
            <person name="Miyauchi S."/>
            <person name="Thiergart T."/>
            <person name="Pickel B."/>
            <person name="Atanasova L."/>
            <person name="Karlsson M."/>
            <person name="Huettel B."/>
            <person name="Barry K.W."/>
            <person name="Haridas S."/>
            <person name="Chen C."/>
            <person name="Bauer D."/>
            <person name="Andreopoulos W."/>
            <person name="Pangilinan J."/>
            <person name="LaButti K."/>
            <person name="Riley R."/>
            <person name="Lipzen A."/>
            <person name="Clum A."/>
            <person name="Drula E."/>
            <person name="Henrissat B."/>
            <person name="Kohler A."/>
            <person name="Grigoriev I.V."/>
            <person name="Martin F.M."/>
            <person name="Hacquard S."/>
        </authorList>
    </citation>
    <scope>NUCLEOTIDE SEQUENCE</scope>
    <source>
        <strain evidence="9">MPI-CAGE-CH-0230</strain>
    </source>
</reference>
<evidence type="ECO:0000313" key="10">
    <source>
        <dbReference type="Proteomes" id="UP000756346"/>
    </source>
</evidence>
<feature type="region of interest" description="Disordered" evidence="7">
    <location>
        <begin position="527"/>
        <end position="550"/>
    </location>
</feature>
<dbReference type="SUPFAM" id="SSF57701">
    <property type="entry name" value="Zn2/Cys6 DNA-binding domain"/>
    <property type="match status" value="1"/>
</dbReference>
<accession>A0A9P9BQ65</accession>
<dbReference type="AlphaFoldDB" id="A0A9P9BQ65"/>
<dbReference type="GO" id="GO:0003677">
    <property type="term" value="F:DNA binding"/>
    <property type="evidence" value="ECO:0007669"/>
    <property type="project" value="UniProtKB-KW"/>
</dbReference>
<feature type="domain" description="Zn(2)-C6 fungal-type" evidence="8">
    <location>
        <begin position="12"/>
        <end position="40"/>
    </location>
</feature>